<comment type="caution">
    <text evidence="7">The sequence shown here is derived from an EMBL/GenBank/DDBJ whole genome shotgun (WGS) entry which is preliminary data.</text>
</comment>
<gene>
    <name evidence="7" type="ORF">C7389_112133</name>
</gene>
<evidence type="ECO:0000256" key="4">
    <source>
        <dbReference type="ARBA" id="ARBA00022989"/>
    </source>
</evidence>
<proteinExistence type="inferred from homology"/>
<feature type="transmembrane region" description="Helical" evidence="6">
    <location>
        <begin position="176"/>
        <end position="196"/>
    </location>
</feature>
<evidence type="ECO:0000256" key="5">
    <source>
        <dbReference type="ARBA" id="ARBA00023136"/>
    </source>
</evidence>
<feature type="transmembrane region" description="Helical" evidence="6">
    <location>
        <begin position="51"/>
        <end position="67"/>
    </location>
</feature>
<comment type="similarity">
    <text evidence="2">Belongs to the CbiQ family.</text>
</comment>
<feature type="transmembrane region" description="Helical" evidence="6">
    <location>
        <begin position="6"/>
        <end position="39"/>
    </location>
</feature>
<evidence type="ECO:0000256" key="6">
    <source>
        <dbReference type="SAM" id="Phobius"/>
    </source>
</evidence>
<keyword evidence="3 6" id="KW-0812">Transmembrane</keyword>
<dbReference type="AlphaFoldDB" id="A0A4R6DY02"/>
<comment type="subcellular location">
    <subcellularLocation>
        <location evidence="1">Membrane</location>
        <topology evidence="1">Multi-pass membrane protein</topology>
    </subcellularLocation>
</comment>
<organism evidence="7 8">
    <name type="scientific">Azoarcus indigens</name>
    <dbReference type="NCBI Taxonomy" id="29545"/>
    <lineage>
        <taxon>Bacteria</taxon>
        <taxon>Pseudomonadati</taxon>
        <taxon>Pseudomonadota</taxon>
        <taxon>Betaproteobacteria</taxon>
        <taxon>Rhodocyclales</taxon>
        <taxon>Zoogloeaceae</taxon>
        <taxon>Azoarcus</taxon>
    </lineage>
</organism>
<sequence length="197" mass="21615">MHSGSILLIWLAGVTLVQLLSPVTLTLALGGALLFALALAPQRMRRLVRRIRLFLLVIGVLFAWFTPGEALIPAWPSLSPSKEGVEMAYLHGARLLVVVCAVALLLERLPADRLVSGLYALCRPFARAGLSAERLALRLMLVFRYVEGGGGRGWKDWLGEQGEGDEAPVLLQRERLGWLEAVMLGGLVVVWAGWLLW</sequence>
<protein>
    <submittedName>
        <fullName evidence="7">Cobalt transport protein</fullName>
    </submittedName>
</protein>
<evidence type="ECO:0000313" key="8">
    <source>
        <dbReference type="Proteomes" id="UP000295129"/>
    </source>
</evidence>
<feature type="transmembrane region" description="Helical" evidence="6">
    <location>
        <begin position="87"/>
        <end position="106"/>
    </location>
</feature>
<dbReference type="EMBL" id="SNVV01000012">
    <property type="protein sequence ID" value="TDN49278.1"/>
    <property type="molecule type" value="Genomic_DNA"/>
</dbReference>
<dbReference type="OrthoDB" id="9180157at2"/>
<dbReference type="Proteomes" id="UP000295129">
    <property type="component" value="Unassembled WGS sequence"/>
</dbReference>
<dbReference type="Pfam" id="PF02361">
    <property type="entry name" value="CbiQ"/>
    <property type="match status" value="1"/>
</dbReference>
<keyword evidence="5 6" id="KW-0472">Membrane</keyword>
<accession>A0A4R6DY02</accession>
<dbReference type="InterPro" id="IPR003339">
    <property type="entry name" value="ABC/ECF_trnsptr_transmembrane"/>
</dbReference>
<evidence type="ECO:0000256" key="3">
    <source>
        <dbReference type="ARBA" id="ARBA00022692"/>
    </source>
</evidence>
<dbReference type="GO" id="GO:0005886">
    <property type="term" value="C:plasma membrane"/>
    <property type="evidence" value="ECO:0007669"/>
    <property type="project" value="UniProtKB-ARBA"/>
</dbReference>
<evidence type="ECO:0000256" key="2">
    <source>
        <dbReference type="ARBA" id="ARBA00008564"/>
    </source>
</evidence>
<evidence type="ECO:0000256" key="1">
    <source>
        <dbReference type="ARBA" id="ARBA00004141"/>
    </source>
</evidence>
<evidence type="ECO:0000313" key="7">
    <source>
        <dbReference type="EMBL" id="TDN49278.1"/>
    </source>
</evidence>
<name>A0A4R6DY02_9RHOO</name>
<keyword evidence="8" id="KW-1185">Reference proteome</keyword>
<reference evidence="7 8" key="1">
    <citation type="submission" date="2019-03" db="EMBL/GenBank/DDBJ databases">
        <title>Genomic Encyclopedia of Type Strains, Phase IV (KMG-IV): sequencing the most valuable type-strain genomes for metagenomic binning, comparative biology and taxonomic classification.</title>
        <authorList>
            <person name="Goeker M."/>
        </authorList>
    </citation>
    <scope>NUCLEOTIDE SEQUENCE [LARGE SCALE GENOMIC DNA]</scope>
    <source>
        <strain evidence="7 8">DSM 12121</strain>
    </source>
</reference>
<keyword evidence="4 6" id="KW-1133">Transmembrane helix</keyword>
<dbReference type="RefSeq" id="WP_133592817.1">
    <property type="nucleotide sequence ID" value="NZ_SNVV01000012.1"/>
</dbReference>